<dbReference type="SUPFAM" id="SSF52949">
    <property type="entry name" value="Macro domain-like"/>
    <property type="match status" value="1"/>
</dbReference>
<accession>A0ABM7NRS9</accession>
<sequence>MNRSPDHMTAGIPVRHTIIFFDQNSSKIDDYKKILATIKYNINLVFIHSDFDELMKSISLDAIVSPANSRLCMDGGIDLDYANYFPGIEDKLRQVCIKKKYATSEFIYKGTNFIVPIGKCIATTTDNPNCKYVLAAPTMITPKDIRGTNNVYLAMRAIIRKINCFENSAIIACPCLGTGIGAMSGIESAQQIRQALLKD</sequence>
<name>A0ABM7NRS9_9VIRU</name>
<dbReference type="EMBL" id="AP024483">
    <property type="protein sequence ID" value="BCS82797.1"/>
    <property type="molecule type" value="Genomic_DNA"/>
</dbReference>
<keyword evidence="3" id="KW-1185">Reference proteome</keyword>
<dbReference type="SMART" id="SM00506">
    <property type="entry name" value="A1pp"/>
    <property type="match status" value="1"/>
</dbReference>
<protein>
    <submittedName>
        <fullName evidence="2">Macro domain-containing protein</fullName>
    </submittedName>
</protein>
<dbReference type="InterPro" id="IPR043472">
    <property type="entry name" value="Macro_dom-like"/>
</dbReference>
<dbReference type="RefSeq" id="YP_010841405.1">
    <property type="nucleotide sequence ID" value="NC_079139.1"/>
</dbReference>
<dbReference type="PROSITE" id="PS51154">
    <property type="entry name" value="MACRO"/>
    <property type="match status" value="1"/>
</dbReference>
<dbReference type="Pfam" id="PF01661">
    <property type="entry name" value="Macro"/>
    <property type="match status" value="1"/>
</dbReference>
<proteinExistence type="predicted"/>
<evidence type="ECO:0000313" key="3">
    <source>
        <dbReference type="Proteomes" id="UP001321479"/>
    </source>
</evidence>
<feature type="domain" description="Macro" evidence="1">
    <location>
        <begin position="31"/>
        <end position="199"/>
    </location>
</feature>
<evidence type="ECO:0000313" key="2">
    <source>
        <dbReference type="EMBL" id="BCS82797.1"/>
    </source>
</evidence>
<evidence type="ECO:0000259" key="1">
    <source>
        <dbReference type="PROSITE" id="PS51154"/>
    </source>
</evidence>
<organism evidence="2 3">
    <name type="scientific">Cotonvirus japonicus</name>
    <dbReference type="NCBI Taxonomy" id="2811091"/>
    <lineage>
        <taxon>Viruses</taxon>
        <taxon>Varidnaviria</taxon>
        <taxon>Bamfordvirae</taxon>
        <taxon>Nucleocytoviricota</taxon>
        <taxon>Megaviricetes</taxon>
        <taxon>Imitervirales</taxon>
        <taxon>Mimiviridae</taxon>
        <taxon>Megamimivirinae</taxon>
        <taxon>Cotonvirus</taxon>
        <taxon>Cotonvirus japonicum</taxon>
    </lineage>
</organism>
<dbReference type="Proteomes" id="UP001321479">
    <property type="component" value="Segment"/>
</dbReference>
<dbReference type="Gene3D" id="3.40.220.10">
    <property type="entry name" value="Leucine Aminopeptidase, subunit E, domain 1"/>
    <property type="match status" value="1"/>
</dbReference>
<dbReference type="GeneID" id="80558002"/>
<dbReference type="InterPro" id="IPR002589">
    <property type="entry name" value="Macro_dom"/>
</dbReference>
<reference evidence="2 3" key="1">
    <citation type="submission" date="2021-02" db="EMBL/GenBank/DDBJ databases">
        <title>Cotonvirus japonicus, which uses Golgi apparatus of host cells for its virion factory, phylogenetically links tailed tupanvirus and icosahedral mimivirus.</title>
        <authorList>
            <person name="Takahashi H."/>
            <person name="Fukaya S."/>
            <person name="Song C."/>
            <person name="Murata K."/>
            <person name="Takemura M."/>
        </authorList>
    </citation>
    <scope>NUCLEOTIDE SEQUENCE [LARGE SCALE GENOMIC DNA]</scope>
</reference>